<accession>A0ABS5EAG3</accession>
<organism evidence="1 2">
    <name type="scientific">Neokomagataea anthophila</name>
    <dbReference type="NCBI Taxonomy" id="2826925"/>
    <lineage>
        <taxon>Bacteria</taxon>
        <taxon>Pseudomonadati</taxon>
        <taxon>Pseudomonadota</taxon>
        <taxon>Alphaproteobacteria</taxon>
        <taxon>Acetobacterales</taxon>
        <taxon>Acetobacteraceae</taxon>
        <taxon>Neokomagataea</taxon>
    </lineage>
</organism>
<dbReference type="SUPFAM" id="SSF55957">
    <property type="entry name" value="Phosphoglucomutase, C-terminal domain"/>
    <property type="match status" value="1"/>
</dbReference>
<proteinExistence type="predicted"/>
<protein>
    <submittedName>
        <fullName evidence="1">Phosphoglucosamine mutase</fullName>
    </submittedName>
</protein>
<gene>
    <name evidence="1" type="ORF">KB213_12695</name>
</gene>
<name>A0ABS5EAG3_9PROT</name>
<sequence>LQVLAVCVEKKKSASDVCRVFTPYPHRLENLRYTGTNPLTRPEVVGIRAQADERLAWRGRLVLRASGTE</sequence>
<feature type="non-terminal residue" evidence="1">
    <location>
        <position position="69"/>
    </location>
</feature>
<dbReference type="Proteomes" id="UP000677812">
    <property type="component" value="Unassembled WGS sequence"/>
</dbReference>
<comment type="caution">
    <text evidence="1">The sequence shown here is derived from an EMBL/GenBank/DDBJ whole genome shotgun (WGS) entry which is preliminary data.</text>
</comment>
<evidence type="ECO:0000313" key="1">
    <source>
        <dbReference type="EMBL" id="MBR0560892.1"/>
    </source>
</evidence>
<evidence type="ECO:0000313" key="2">
    <source>
        <dbReference type="Proteomes" id="UP000677812"/>
    </source>
</evidence>
<dbReference type="InterPro" id="IPR036900">
    <property type="entry name" value="A-D-PHexomutase_C_sf"/>
</dbReference>
<reference evidence="1 2" key="1">
    <citation type="submission" date="2021-04" db="EMBL/GenBank/DDBJ databases">
        <title>The complete genome sequence of Neokomagataea sp. TBRC 2177.</title>
        <authorList>
            <person name="Charoenyingcharoen P."/>
            <person name="Yukphan P."/>
        </authorList>
    </citation>
    <scope>NUCLEOTIDE SEQUENCE [LARGE SCALE GENOMIC DNA]</scope>
    <source>
        <strain evidence="1 2">TBRC 2177</strain>
    </source>
</reference>
<feature type="non-terminal residue" evidence="1">
    <location>
        <position position="1"/>
    </location>
</feature>
<dbReference type="EMBL" id="JAGRQH010000286">
    <property type="protein sequence ID" value="MBR0560892.1"/>
    <property type="molecule type" value="Genomic_DNA"/>
</dbReference>
<keyword evidence="2" id="KW-1185">Reference proteome</keyword>